<reference evidence="2 3" key="1">
    <citation type="submission" date="2020-01" db="EMBL/GenBank/DDBJ databases">
        <title>Genomic analysis of Aminipila sp. CBA3637.</title>
        <authorList>
            <person name="Kim Y.B."/>
            <person name="Roh S.W."/>
        </authorList>
    </citation>
    <scope>NUCLEOTIDE SEQUENCE [LARGE SCALE GENOMIC DNA]</scope>
    <source>
        <strain evidence="2 3">CBA3637</strain>
    </source>
</reference>
<dbReference type="RefSeq" id="WP_162361383.1">
    <property type="nucleotide sequence ID" value="NZ_CP047591.1"/>
</dbReference>
<feature type="domain" description="Transcription regulator PadR N-terminal" evidence="1">
    <location>
        <begin position="15"/>
        <end position="87"/>
    </location>
</feature>
<dbReference type="SUPFAM" id="SSF46785">
    <property type="entry name" value="Winged helix' DNA-binding domain"/>
    <property type="match status" value="1"/>
</dbReference>
<dbReference type="Proteomes" id="UP000463883">
    <property type="component" value="Chromosome"/>
</dbReference>
<dbReference type="Gene3D" id="1.10.10.10">
    <property type="entry name" value="Winged helix-like DNA-binding domain superfamily/Winged helix DNA-binding domain"/>
    <property type="match status" value="1"/>
</dbReference>
<dbReference type="InterPro" id="IPR005149">
    <property type="entry name" value="Tscrpt_reg_PadR_N"/>
</dbReference>
<dbReference type="Pfam" id="PF03551">
    <property type="entry name" value="PadR"/>
    <property type="match status" value="1"/>
</dbReference>
<gene>
    <name evidence="2" type="ORF">Ami3637_03730</name>
</gene>
<sequence length="109" mass="12463">MVPSQMLKGVLEGCVLQVVSKNETYGYQIVQELREYGFTEIVEGTIYPLLLRLDNKGQIQSRMVESDIGPKRKYYSITPLGTESLKEFENNWNELEDIVNALFNGGKEK</sequence>
<keyword evidence="3" id="KW-1185">Reference proteome</keyword>
<name>A0A6P1MA87_9FIRM</name>
<evidence type="ECO:0000313" key="3">
    <source>
        <dbReference type="Proteomes" id="UP000463883"/>
    </source>
</evidence>
<dbReference type="InterPro" id="IPR036388">
    <property type="entry name" value="WH-like_DNA-bd_sf"/>
</dbReference>
<dbReference type="InterPro" id="IPR036390">
    <property type="entry name" value="WH_DNA-bd_sf"/>
</dbReference>
<dbReference type="AlphaFoldDB" id="A0A6P1MA87"/>
<dbReference type="InterPro" id="IPR052509">
    <property type="entry name" value="Metal_resp_DNA-bind_regulator"/>
</dbReference>
<protein>
    <submittedName>
        <fullName evidence="2">PadR family transcriptional regulator</fullName>
    </submittedName>
</protein>
<accession>A0A6P1MA87</accession>
<evidence type="ECO:0000259" key="1">
    <source>
        <dbReference type="Pfam" id="PF03551"/>
    </source>
</evidence>
<dbReference type="KEGG" id="amic:Ami3637_03730"/>
<evidence type="ECO:0000313" key="2">
    <source>
        <dbReference type="EMBL" id="QHI71609.1"/>
    </source>
</evidence>
<dbReference type="PANTHER" id="PTHR33169:SF14">
    <property type="entry name" value="TRANSCRIPTIONAL REGULATOR RV3488"/>
    <property type="match status" value="1"/>
</dbReference>
<organism evidence="2 3">
    <name type="scientific">Aminipila terrae</name>
    <dbReference type="NCBI Taxonomy" id="2697030"/>
    <lineage>
        <taxon>Bacteria</taxon>
        <taxon>Bacillati</taxon>
        <taxon>Bacillota</taxon>
        <taxon>Clostridia</taxon>
        <taxon>Peptostreptococcales</taxon>
        <taxon>Anaerovoracaceae</taxon>
        <taxon>Aminipila</taxon>
    </lineage>
</organism>
<dbReference type="EMBL" id="CP047591">
    <property type="protein sequence ID" value="QHI71609.1"/>
    <property type="molecule type" value="Genomic_DNA"/>
</dbReference>
<proteinExistence type="predicted"/>
<dbReference type="PANTHER" id="PTHR33169">
    <property type="entry name" value="PADR-FAMILY TRANSCRIPTIONAL REGULATOR"/>
    <property type="match status" value="1"/>
</dbReference>